<feature type="domain" description="Peptidase C1A papain C-terminal" evidence="8">
    <location>
        <begin position="244"/>
        <end position="464"/>
    </location>
</feature>
<evidence type="ECO:0000256" key="3">
    <source>
        <dbReference type="ARBA" id="ARBA00022801"/>
    </source>
</evidence>
<organism evidence="10 11">
    <name type="scientific">Meganyctiphanes norvegica</name>
    <name type="common">Northern krill</name>
    <name type="synonym">Thysanopoda norvegica</name>
    <dbReference type="NCBI Taxonomy" id="48144"/>
    <lineage>
        <taxon>Eukaryota</taxon>
        <taxon>Metazoa</taxon>
        <taxon>Ecdysozoa</taxon>
        <taxon>Arthropoda</taxon>
        <taxon>Crustacea</taxon>
        <taxon>Multicrustacea</taxon>
        <taxon>Malacostraca</taxon>
        <taxon>Eumalacostraca</taxon>
        <taxon>Eucarida</taxon>
        <taxon>Euphausiacea</taxon>
        <taxon>Euphausiidae</taxon>
        <taxon>Meganyctiphanes</taxon>
    </lineage>
</organism>
<dbReference type="GO" id="GO:0006508">
    <property type="term" value="P:proteolysis"/>
    <property type="evidence" value="ECO:0007669"/>
    <property type="project" value="UniProtKB-KW"/>
</dbReference>
<dbReference type="FunFam" id="3.90.70.10:FF:000332">
    <property type="entry name" value="Cathepsin L1"/>
    <property type="match status" value="1"/>
</dbReference>
<evidence type="ECO:0000256" key="6">
    <source>
        <dbReference type="ARBA" id="ARBA00023157"/>
    </source>
</evidence>
<dbReference type="GO" id="GO:0008234">
    <property type="term" value="F:cysteine-type peptidase activity"/>
    <property type="evidence" value="ECO:0007669"/>
    <property type="project" value="UniProtKB-KW"/>
</dbReference>
<keyword evidence="11" id="KW-1185">Reference proteome</keyword>
<name>A0AAV2SAL2_MEGNR</name>
<feature type="transmembrane region" description="Helical" evidence="7">
    <location>
        <begin position="24"/>
        <end position="43"/>
    </location>
</feature>
<feature type="domain" description="Cathepsin propeptide inhibitor" evidence="9">
    <location>
        <begin position="144"/>
        <end position="203"/>
    </location>
</feature>
<dbReference type="InterPro" id="IPR038765">
    <property type="entry name" value="Papain-like_cys_pep_sf"/>
</dbReference>
<protein>
    <submittedName>
        <fullName evidence="10">Uncharacterized protein</fullName>
    </submittedName>
</protein>
<dbReference type="CDD" id="cd02248">
    <property type="entry name" value="Peptidase_C1A"/>
    <property type="match status" value="1"/>
</dbReference>
<dbReference type="Proteomes" id="UP001497623">
    <property type="component" value="Unassembled WGS sequence"/>
</dbReference>
<dbReference type="Pfam" id="PF08246">
    <property type="entry name" value="Inhibitor_I29"/>
    <property type="match status" value="1"/>
</dbReference>
<evidence type="ECO:0000256" key="5">
    <source>
        <dbReference type="ARBA" id="ARBA00023145"/>
    </source>
</evidence>
<dbReference type="InterPro" id="IPR013201">
    <property type="entry name" value="Prot_inhib_I29"/>
</dbReference>
<dbReference type="SUPFAM" id="SSF54001">
    <property type="entry name" value="Cysteine proteinases"/>
    <property type="match status" value="1"/>
</dbReference>
<dbReference type="AlphaFoldDB" id="A0AAV2SAL2"/>
<feature type="non-terminal residue" evidence="10">
    <location>
        <position position="471"/>
    </location>
</feature>
<keyword evidence="3" id="KW-0378">Hydrolase</keyword>
<keyword evidence="2" id="KW-0645">Protease</keyword>
<keyword evidence="6" id="KW-1015">Disulfide bond</keyword>
<keyword evidence="5" id="KW-0865">Zymogen</keyword>
<accession>A0AAV2SAL2</accession>
<dbReference type="SMART" id="SM00848">
    <property type="entry name" value="Inhibitor_I29"/>
    <property type="match status" value="1"/>
</dbReference>
<evidence type="ECO:0000256" key="2">
    <source>
        <dbReference type="ARBA" id="ARBA00022670"/>
    </source>
</evidence>
<gene>
    <name evidence="10" type="ORF">MNOR_LOCUS35211</name>
</gene>
<sequence>MERTQSNTSKKKNMTFSGQSREDCVKLILFLDLILLLIFSYNMKKIGPSVKITFEKRILSVQRKKGHNPNSMCTRRGTPPPDPLLNFCMIFGLFYYKQQWKRFHYESSQTEFSIYIEVIEETYTASSCICNTRSPQCEAYILSFNEFISKFEKKYIKAEKKKRIKIFQENVEVMKYYNLMYRYGISSCLMGVNEYSDLTYEEVIGSLTGDISDLTLANETNEGGELRVSESYSSRYIPKDIGEEPKTMDYRDKGAVNPIRNQHKCGSCWAFSAVSTIESQIFLHTGRLVQLSEQNLVDCSKGYAFPNKTGWHGCAGGWKHRAIRYVSKYGIAYRDEYPFTAVEGLCNEDAPKNTYKVMGIQRVMPRSDAELLNALVNRGPIAVSIFVSANFVKYKRGILDDERCNDSKRPNHAMVLVGYGNENGKDYWLIRNSWGESWGEKGYIRLARKVENHCQISLYGFIPVTEGGTLD</sequence>
<evidence type="ECO:0000259" key="9">
    <source>
        <dbReference type="SMART" id="SM00848"/>
    </source>
</evidence>
<dbReference type="PANTHER" id="PTHR12411">
    <property type="entry name" value="CYSTEINE PROTEASE FAMILY C1-RELATED"/>
    <property type="match status" value="1"/>
</dbReference>
<dbReference type="PRINTS" id="PR00705">
    <property type="entry name" value="PAPAIN"/>
</dbReference>
<dbReference type="InterPro" id="IPR013128">
    <property type="entry name" value="Peptidase_C1A"/>
</dbReference>
<dbReference type="EMBL" id="CAXKWB010057652">
    <property type="protein sequence ID" value="CAL4179685.1"/>
    <property type="molecule type" value="Genomic_DNA"/>
</dbReference>
<evidence type="ECO:0000313" key="11">
    <source>
        <dbReference type="Proteomes" id="UP001497623"/>
    </source>
</evidence>
<keyword evidence="4" id="KW-0788">Thiol protease</keyword>
<keyword evidence="7" id="KW-0472">Membrane</keyword>
<dbReference type="PROSITE" id="PS00139">
    <property type="entry name" value="THIOL_PROTEASE_CYS"/>
    <property type="match status" value="1"/>
</dbReference>
<keyword evidence="7" id="KW-1133">Transmembrane helix</keyword>
<comment type="caution">
    <text evidence="10">The sequence shown here is derived from an EMBL/GenBank/DDBJ whole genome shotgun (WGS) entry which is preliminary data.</text>
</comment>
<dbReference type="InterPro" id="IPR039417">
    <property type="entry name" value="Peptidase_C1A_papain-like"/>
</dbReference>
<keyword evidence="7" id="KW-0812">Transmembrane</keyword>
<evidence type="ECO:0000313" key="10">
    <source>
        <dbReference type="EMBL" id="CAL4179685.1"/>
    </source>
</evidence>
<evidence type="ECO:0000256" key="4">
    <source>
        <dbReference type="ARBA" id="ARBA00022807"/>
    </source>
</evidence>
<evidence type="ECO:0000256" key="1">
    <source>
        <dbReference type="ARBA" id="ARBA00008455"/>
    </source>
</evidence>
<dbReference type="SMART" id="SM00645">
    <property type="entry name" value="Pept_C1"/>
    <property type="match status" value="1"/>
</dbReference>
<reference evidence="10 11" key="1">
    <citation type="submission" date="2024-05" db="EMBL/GenBank/DDBJ databases">
        <authorList>
            <person name="Wallberg A."/>
        </authorList>
    </citation>
    <scope>NUCLEOTIDE SEQUENCE [LARGE SCALE GENOMIC DNA]</scope>
</reference>
<evidence type="ECO:0000259" key="8">
    <source>
        <dbReference type="SMART" id="SM00645"/>
    </source>
</evidence>
<dbReference type="InterPro" id="IPR025661">
    <property type="entry name" value="Pept_asp_AS"/>
</dbReference>
<proteinExistence type="inferred from homology"/>
<dbReference type="InterPro" id="IPR000169">
    <property type="entry name" value="Pept_cys_AS"/>
</dbReference>
<dbReference type="Pfam" id="PF00112">
    <property type="entry name" value="Peptidase_C1"/>
    <property type="match status" value="1"/>
</dbReference>
<dbReference type="Gene3D" id="3.90.70.10">
    <property type="entry name" value="Cysteine proteinases"/>
    <property type="match status" value="1"/>
</dbReference>
<comment type="similarity">
    <text evidence="1">Belongs to the peptidase C1 family.</text>
</comment>
<dbReference type="PROSITE" id="PS00640">
    <property type="entry name" value="THIOL_PROTEASE_ASN"/>
    <property type="match status" value="1"/>
</dbReference>
<evidence type="ECO:0000256" key="7">
    <source>
        <dbReference type="SAM" id="Phobius"/>
    </source>
</evidence>
<dbReference type="InterPro" id="IPR000668">
    <property type="entry name" value="Peptidase_C1A_C"/>
</dbReference>